<protein>
    <submittedName>
        <fullName evidence="1">Uncharacterized protein</fullName>
    </submittedName>
</protein>
<name>A0A0X3BMU6_9EURY</name>
<proteinExistence type="predicted"/>
<organism evidence="1 2">
    <name type="scientific">Methanoculleus bourgensis</name>
    <dbReference type="NCBI Taxonomy" id="83986"/>
    <lineage>
        <taxon>Archaea</taxon>
        <taxon>Methanobacteriati</taxon>
        <taxon>Methanobacteriota</taxon>
        <taxon>Stenosarchaea group</taxon>
        <taxon>Methanomicrobia</taxon>
        <taxon>Methanomicrobiales</taxon>
        <taxon>Methanomicrobiaceae</taxon>
        <taxon>Methanoculleus</taxon>
    </lineage>
</organism>
<sequence>MARYFGHSPKGTVKSAVESFESTTQVRSAGGTLLGTVYVDISDEEWAVAIAYGRAQHPKLRGPEPAYEVRYAHLPGEVGETTRLDTREEAPCAIQVDPFPSADEFVVWALGEEKGRIQGAAV</sequence>
<dbReference type="OrthoDB" id="114366at2157"/>
<dbReference type="RefSeq" id="WP_145916343.1">
    <property type="nucleotide sequence ID" value="NZ_LT158599.1"/>
</dbReference>
<evidence type="ECO:0000313" key="1">
    <source>
        <dbReference type="EMBL" id="CVK33219.1"/>
    </source>
</evidence>
<dbReference type="KEGG" id="mema:MMAB1_2006"/>
<dbReference type="AlphaFoldDB" id="A0A0X3BMU6"/>
<reference evidence="1 2" key="1">
    <citation type="submission" date="2016-01" db="EMBL/GenBank/DDBJ databases">
        <authorList>
            <person name="Manzoor S."/>
        </authorList>
    </citation>
    <scope>NUCLEOTIDE SEQUENCE [LARGE SCALE GENOMIC DNA]</scope>
    <source>
        <strain evidence="1">Methanoculleus sp MAB1</strain>
    </source>
</reference>
<gene>
    <name evidence="1" type="ORF">MMAB1_2006</name>
</gene>
<dbReference type="EMBL" id="LT158599">
    <property type="protein sequence ID" value="CVK33219.1"/>
    <property type="molecule type" value="Genomic_DNA"/>
</dbReference>
<accession>A0A0X3BMU6</accession>
<dbReference type="Proteomes" id="UP000069850">
    <property type="component" value="Chromosome 1"/>
</dbReference>
<dbReference type="GeneID" id="27137744"/>
<evidence type="ECO:0000313" key="2">
    <source>
        <dbReference type="Proteomes" id="UP000069850"/>
    </source>
</evidence>